<dbReference type="Proteomes" id="UP000654482">
    <property type="component" value="Unassembled WGS sequence"/>
</dbReference>
<organism evidence="2 3">
    <name type="scientific">Lusitaniella coriacea LEGE 07157</name>
    <dbReference type="NCBI Taxonomy" id="945747"/>
    <lineage>
        <taxon>Bacteria</taxon>
        <taxon>Bacillati</taxon>
        <taxon>Cyanobacteriota</taxon>
        <taxon>Cyanophyceae</taxon>
        <taxon>Spirulinales</taxon>
        <taxon>Lusitaniellaceae</taxon>
        <taxon>Lusitaniella</taxon>
    </lineage>
</organism>
<gene>
    <name evidence="2" type="ORF">IQ249_22250</name>
</gene>
<evidence type="ECO:0000313" key="3">
    <source>
        <dbReference type="Proteomes" id="UP000654482"/>
    </source>
</evidence>
<accession>A0A8J7JE27</accession>
<comment type="caution">
    <text evidence="2">The sequence shown here is derived from an EMBL/GenBank/DDBJ whole genome shotgun (WGS) entry which is preliminary data.</text>
</comment>
<dbReference type="AlphaFoldDB" id="A0A8J7JE27"/>
<keyword evidence="1" id="KW-0732">Signal</keyword>
<reference evidence="2" key="1">
    <citation type="submission" date="2020-10" db="EMBL/GenBank/DDBJ databases">
        <authorList>
            <person name="Castelo-Branco R."/>
            <person name="Eusebio N."/>
            <person name="Adriana R."/>
            <person name="Vieira A."/>
            <person name="Brugerolle De Fraissinette N."/>
            <person name="Rezende De Castro R."/>
            <person name="Schneider M.P."/>
            <person name="Vasconcelos V."/>
            <person name="Leao P.N."/>
        </authorList>
    </citation>
    <scope>NUCLEOTIDE SEQUENCE</scope>
    <source>
        <strain evidence="2">LEGE 07157</strain>
    </source>
</reference>
<protein>
    <submittedName>
        <fullName evidence="2">Uncharacterized protein</fullName>
    </submittedName>
</protein>
<feature type="chain" id="PRO_5035210773" evidence="1">
    <location>
        <begin position="24"/>
        <end position="65"/>
    </location>
</feature>
<name>A0A8J7JE27_9CYAN</name>
<dbReference type="RefSeq" id="WP_194031697.1">
    <property type="nucleotide sequence ID" value="NZ_JADEWZ010000053.1"/>
</dbReference>
<proteinExistence type="predicted"/>
<evidence type="ECO:0000256" key="1">
    <source>
        <dbReference type="SAM" id="SignalP"/>
    </source>
</evidence>
<dbReference type="EMBL" id="JADEWZ010000053">
    <property type="protein sequence ID" value="MBE9118615.1"/>
    <property type="molecule type" value="Genomic_DNA"/>
</dbReference>
<feature type="signal peptide" evidence="1">
    <location>
        <begin position="1"/>
        <end position="23"/>
    </location>
</feature>
<evidence type="ECO:0000313" key="2">
    <source>
        <dbReference type="EMBL" id="MBE9118615.1"/>
    </source>
</evidence>
<keyword evidence="3" id="KW-1185">Reference proteome</keyword>
<sequence length="65" mass="7289">MKNILSIVLLTGSSILLLSSMTAANSVIFEDRSNIEFKIAKQTNLRFKQQQEPSIPKRKRPGGSR</sequence>